<dbReference type="EC" id="3.4.-.-" evidence="1"/>
<dbReference type="Pfam" id="PF04389">
    <property type="entry name" value="Peptidase_M28"/>
    <property type="match status" value="1"/>
</dbReference>
<dbReference type="SUPFAM" id="SSF52025">
    <property type="entry name" value="PA domain"/>
    <property type="match status" value="1"/>
</dbReference>
<name>A0AB34FWN5_9HYPO</name>
<dbReference type="EMBL" id="JAQHRD010000002">
    <property type="protein sequence ID" value="KAJ6443817.1"/>
    <property type="molecule type" value="Genomic_DNA"/>
</dbReference>
<dbReference type="GO" id="GO:0046872">
    <property type="term" value="F:metal ion binding"/>
    <property type="evidence" value="ECO:0007669"/>
    <property type="project" value="UniProtKB-KW"/>
</dbReference>
<keyword evidence="4" id="KW-0031">Aminopeptidase</keyword>
<sequence length="482" mass="53078">MWSFVFMFALLSASLAAASDAKPPWSRDTAGPGLDWRTQARRITPKEIDGFLKNGWPMMRHLTRFQQHATRRGQGRSFGSPTYSDAVDYIVERFQILMPQINLQVQNFTHLYERTTNITLIDPDGRKVRVGSLRFNTPTDGLLSAPLVDMPLDDDTGGACTERQWAEMDVKGKIALIARGGCPVHEPALLAKRHGAAAVIMYERGGPKISSGTLLSENVGKVVPVGIVNGSTGEAWSRRLSLGKKQMVHLAVQVTVERREDYNVIAETKDGSNTSIIMIAASPSSWKLSMPTWAIFAIQASCARFGGEAQSKDGLVGSIHYASKLTKQEADAIRFYFNYDIVGSKNPEFTVFADDSADLAGARFLAGHLASRRNTTTALREFRGWSDHIPFKKLGIPCSGIFTGSEPAHDECIHRPCDTNFNPDRKVLADSTAAAIYGAAKLLCNSYDAPLRNDTQFDDWDGLRRAAERSNLCNSPGERTLF</sequence>
<evidence type="ECO:0000259" key="3">
    <source>
        <dbReference type="Pfam" id="PF04389"/>
    </source>
</evidence>
<comment type="similarity">
    <text evidence="1">Belongs to the peptidase M28 family.</text>
</comment>
<keyword evidence="5" id="KW-1185">Reference proteome</keyword>
<dbReference type="SUPFAM" id="SSF53187">
    <property type="entry name" value="Zn-dependent exopeptidases"/>
    <property type="match status" value="1"/>
</dbReference>
<dbReference type="CDD" id="cd04816">
    <property type="entry name" value="PA_SaNapH_like"/>
    <property type="match status" value="1"/>
</dbReference>
<evidence type="ECO:0000259" key="2">
    <source>
        <dbReference type="Pfam" id="PF02225"/>
    </source>
</evidence>
<dbReference type="Pfam" id="PF02225">
    <property type="entry name" value="PA"/>
    <property type="match status" value="1"/>
</dbReference>
<evidence type="ECO:0000313" key="5">
    <source>
        <dbReference type="Proteomes" id="UP001163105"/>
    </source>
</evidence>
<feature type="domain" description="Peptidase M28" evidence="3">
    <location>
        <begin position="306"/>
        <end position="435"/>
    </location>
</feature>
<reference evidence="4" key="1">
    <citation type="submission" date="2023-01" db="EMBL/GenBank/DDBJ databases">
        <title>The growth and conidiation of Purpureocillium lavendulum are regulated by nitrogen source and histone H3K14 acetylation.</title>
        <authorList>
            <person name="Tang P."/>
            <person name="Han J."/>
            <person name="Zhang C."/>
            <person name="Tang P."/>
            <person name="Qi F."/>
            <person name="Zhang K."/>
            <person name="Liang L."/>
        </authorList>
    </citation>
    <scope>NUCLEOTIDE SEQUENCE</scope>
    <source>
        <strain evidence="4">YMF1.00683</strain>
    </source>
</reference>
<keyword evidence="1" id="KW-0378">Hydrolase</keyword>
<evidence type="ECO:0000256" key="1">
    <source>
        <dbReference type="RuleBase" id="RU361240"/>
    </source>
</evidence>
<dbReference type="InterPro" id="IPR046450">
    <property type="entry name" value="PA_dom_sf"/>
</dbReference>
<comment type="caution">
    <text evidence="4">The sequence shown here is derived from an EMBL/GenBank/DDBJ whole genome shotgun (WGS) entry which is preliminary data.</text>
</comment>
<keyword evidence="1" id="KW-0732">Signal</keyword>
<dbReference type="GO" id="GO:0006508">
    <property type="term" value="P:proteolysis"/>
    <property type="evidence" value="ECO:0007669"/>
    <property type="project" value="UniProtKB-KW"/>
</dbReference>
<accession>A0AB34FWN5</accession>
<protein>
    <recommendedName>
        <fullName evidence="1">Peptide hydrolase</fullName>
        <ecNumber evidence="1">3.4.-.-</ecNumber>
    </recommendedName>
</protein>
<feature type="domain" description="PA" evidence="2">
    <location>
        <begin position="144"/>
        <end position="236"/>
    </location>
</feature>
<keyword evidence="1" id="KW-0862">Zinc</keyword>
<proteinExistence type="inferred from homology"/>
<dbReference type="GO" id="GO:0004177">
    <property type="term" value="F:aminopeptidase activity"/>
    <property type="evidence" value="ECO:0007669"/>
    <property type="project" value="UniProtKB-KW"/>
</dbReference>
<feature type="signal peptide" evidence="1">
    <location>
        <begin position="1"/>
        <end position="21"/>
    </location>
</feature>
<dbReference type="InterPro" id="IPR003137">
    <property type="entry name" value="PA_domain"/>
</dbReference>
<dbReference type="InterPro" id="IPR007484">
    <property type="entry name" value="Peptidase_M28"/>
</dbReference>
<keyword evidence="1" id="KW-0645">Protease</keyword>
<organism evidence="4 5">
    <name type="scientific">Purpureocillium lavendulum</name>
    <dbReference type="NCBI Taxonomy" id="1247861"/>
    <lineage>
        <taxon>Eukaryota</taxon>
        <taxon>Fungi</taxon>
        <taxon>Dikarya</taxon>
        <taxon>Ascomycota</taxon>
        <taxon>Pezizomycotina</taxon>
        <taxon>Sordariomycetes</taxon>
        <taxon>Hypocreomycetidae</taxon>
        <taxon>Hypocreales</taxon>
        <taxon>Ophiocordycipitaceae</taxon>
        <taxon>Purpureocillium</taxon>
    </lineage>
</organism>
<dbReference type="AlphaFoldDB" id="A0AB34FWN5"/>
<gene>
    <name evidence="4" type="primary">APE3</name>
    <name evidence="4" type="ORF">O9K51_02203</name>
</gene>
<feature type="chain" id="PRO_5044043326" description="Peptide hydrolase" evidence="1">
    <location>
        <begin position="22"/>
        <end position="482"/>
    </location>
</feature>
<dbReference type="Gene3D" id="3.50.30.30">
    <property type="match status" value="1"/>
</dbReference>
<dbReference type="Proteomes" id="UP001163105">
    <property type="component" value="Unassembled WGS sequence"/>
</dbReference>
<keyword evidence="1" id="KW-0479">Metal-binding</keyword>
<dbReference type="Gene3D" id="3.40.630.10">
    <property type="entry name" value="Zn peptidases"/>
    <property type="match status" value="2"/>
</dbReference>
<evidence type="ECO:0000313" key="4">
    <source>
        <dbReference type="EMBL" id="KAJ6443817.1"/>
    </source>
</evidence>